<comment type="caution">
    <text evidence="2">The sequence shown here is derived from an EMBL/GenBank/DDBJ whole genome shotgun (WGS) entry which is preliminary data.</text>
</comment>
<dbReference type="Proteomes" id="UP000003751">
    <property type="component" value="Unassembled WGS sequence"/>
</dbReference>
<dbReference type="EMBL" id="AEMG01000008">
    <property type="protein sequence ID" value="EFW92309.1"/>
    <property type="molecule type" value="Genomic_DNA"/>
</dbReference>
<protein>
    <submittedName>
        <fullName evidence="2">Uncharacterized protein</fullName>
    </submittedName>
</protein>
<keyword evidence="1" id="KW-0472">Membrane</keyword>
<keyword evidence="1" id="KW-0812">Transmembrane</keyword>
<dbReference type="PATRIC" id="fig|797209.4.peg.1912"/>
<sequence length="65" mass="6925">MLTNQAPIQSGNEIHINVPKNARQMANNQSVDDDGGSNGSDFPVTILGLSFLSIVIGGILLYRVL</sequence>
<evidence type="ECO:0000256" key="1">
    <source>
        <dbReference type="SAM" id="Phobius"/>
    </source>
</evidence>
<feature type="transmembrane region" description="Helical" evidence="1">
    <location>
        <begin position="42"/>
        <end position="62"/>
    </location>
</feature>
<evidence type="ECO:0000313" key="3">
    <source>
        <dbReference type="Proteomes" id="UP000003751"/>
    </source>
</evidence>
<dbReference type="STRING" id="797209.GCA_000376445_04275"/>
<keyword evidence="1" id="KW-1133">Transmembrane helix</keyword>
<organism evidence="2 3">
    <name type="scientific">Haladaptatus paucihalophilus DX253</name>
    <dbReference type="NCBI Taxonomy" id="797209"/>
    <lineage>
        <taxon>Archaea</taxon>
        <taxon>Methanobacteriati</taxon>
        <taxon>Methanobacteriota</taxon>
        <taxon>Stenosarchaea group</taxon>
        <taxon>Halobacteria</taxon>
        <taxon>Halobacteriales</taxon>
        <taxon>Haladaptataceae</taxon>
        <taxon>Haladaptatus</taxon>
    </lineage>
</organism>
<proteinExistence type="predicted"/>
<evidence type="ECO:0000313" key="2">
    <source>
        <dbReference type="EMBL" id="EFW92309.1"/>
    </source>
</evidence>
<reference evidence="2 3" key="1">
    <citation type="journal article" date="2014" name="ISME J.">
        <title>Trehalose/2-sulfotrehalose biosynthesis and glycine-betaine uptake are widely spread mechanisms for osmoadaptation in the Halobacteriales.</title>
        <authorList>
            <person name="Youssef N.H."/>
            <person name="Savage-Ashlock K.N."/>
            <person name="McCully A.L."/>
            <person name="Luedtke B."/>
            <person name="Shaw E.I."/>
            <person name="Hoff W.D."/>
            <person name="Elshahed M.S."/>
        </authorList>
    </citation>
    <scope>NUCLEOTIDE SEQUENCE [LARGE SCALE GENOMIC DNA]</scope>
    <source>
        <strain evidence="2 3">DX253</strain>
    </source>
</reference>
<dbReference type="AlphaFoldDB" id="E7QT28"/>
<accession>E7QT28</accession>
<name>E7QT28_HALPU</name>
<gene>
    <name evidence="2" type="ORF">ZOD2009_09630</name>
</gene>